<protein>
    <submittedName>
        <fullName evidence="1">Uncharacterized protein</fullName>
    </submittedName>
</protein>
<proteinExistence type="predicted"/>
<reference evidence="1 2" key="1">
    <citation type="submission" date="2015-01" db="EMBL/GenBank/DDBJ databases">
        <title>Rufibacter sp./DG31D/ whole genome sequencing.</title>
        <authorList>
            <person name="Kim M.K."/>
            <person name="Srinivasan S."/>
            <person name="Lee J.-J."/>
        </authorList>
    </citation>
    <scope>NUCLEOTIDE SEQUENCE [LARGE SCALE GENOMIC DNA]</scope>
    <source>
        <strain evidence="1 2">DG31D</strain>
    </source>
</reference>
<keyword evidence="2" id="KW-1185">Reference proteome</keyword>
<name>A0A0H4W5V8_9BACT</name>
<accession>A0A0H4W5V8</accession>
<evidence type="ECO:0000313" key="2">
    <source>
        <dbReference type="Proteomes" id="UP000036458"/>
    </source>
</evidence>
<dbReference type="OrthoDB" id="893448at2"/>
<dbReference type="EMBL" id="CP010777">
    <property type="protein sequence ID" value="AKQ45821.1"/>
    <property type="molecule type" value="Genomic_DNA"/>
</dbReference>
<dbReference type="Proteomes" id="UP000036458">
    <property type="component" value="Chromosome"/>
</dbReference>
<dbReference type="KEGG" id="ruf:TH63_09480"/>
<dbReference type="PATRIC" id="fig|1379910.4.peg.2058"/>
<dbReference type="AlphaFoldDB" id="A0A0H4W5V8"/>
<evidence type="ECO:0000313" key="1">
    <source>
        <dbReference type="EMBL" id="AKQ45821.1"/>
    </source>
</evidence>
<organism evidence="1 2">
    <name type="scientific">Rufibacter radiotolerans</name>
    <dbReference type="NCBI Taxonomy" id="1379910"/>
    <lineage>
        <taxon>Bacteria</taxon>
        <taxon>Pseudomonadati</taxon>
        <taxon>Bacteroidota</taxon>
        <taxon>Cytophagia</taxon>
        <taxon>Cytophagales</taxon>
        <taxon>Hymenobacteraceae</taxon>
        <taxon>Rufibacter</taxon>
    </lineage>
</organism>
<gene>
    <name evidence="1" type="ORF">TH63_09480</name>
</gene>
<dbReference type="RefSeq" id="WP_048920737.1">
    <property type="nucleotide sequence ID" value="NZ_CP010777.1"/>
</dbReference>
<sequence length="131" mass="14923">MNISLSDLPSIMAVQHRVLKDLKKKTGLRQRDWEVLCACDRLALANYPFTAAKIDAYMLGAYFLPCIYDSINVLLGKGFIQVVVPGKPFRPESYELNSTGKALVRECTNRLRCLYEQQDERVVGIPLSRVW</sequence>